<feature type="region of interest" description="Disordered" evidence="1">
    <location>
        <begin position="1"/>
        <end position="24"/>
    </location>
</feature>
<protein>
    <submittedName>
        <fullName evidence="2">Uncharacterized protein</fullName>
    </submittedName>
</protein>
<organism evidence="2 3">
    <name type="scientific">Nocardioides pocheonensis</name>
    <dbReference type="NCBI Taxonomy" id="661485"/>
    <lineage>
        <taxon>Bacteria</taxon>
        <taxon>Bacillati</taxon>
        <taxon>Actinomycetota</taxon>
        <taxon>Actinomycetes</taxon>
        <taxon>Propionibacteriales</taxon>
        <taxon>Nocardioidaceae</taxon>
        <taxon>Nocardioides</taxon>
    </lineage>
</organism>
<comment type="caution">
    <text evidence="2">The sequence shown here is derived from an EMBL/GenBank/DDBJ whole genome shotgun (WGS) entry which is preliminary data.</text>
</comment>
<gene>
    <name evidence="2" type="ORF">EFL26_14870</name>
</gene>
<name>A0A3N0GP82_9ACTN</name>
<dbReference type="RefSeq" id="WP_123223609.1">
    <property type="nucleotide sequence ID" value="NZ_RJSF01000040.1"/>
</dbReference>
<reference evidence="2 3" key="1">
    <citation type="submission" date="2018-11" db="EMBL/GenBank/DDBJ databases">
        <authorList>
            <person name="Li F."/>
        </authorList>
    </citation>
    <scope>NUCLEOTIDE SEQUENCE [LARGE SCALE GENOMIC DNA]</scope>
    <source>
        <strain evidence="2 3">Gsoil 818</strain>
    </source>
</reference>
<sequence>MEFTSDTTSTSTSTSTSTGAPSTTRAIGRWALPAALFLALTTVGSAHGTQAPADHAAEFDPGSVCSSVAGPRITDDTRVSQLVISAHAASIHASR</sequence>
<evidence type="ECO:0000313" key="2">
    <source>
        <dbReference type="EMBL" id="RNM14201.1"/>
    </source>
</evidence>
<proteinExistence type="predicted"/>
<dbReference type="EMBL" id="RJSF01000040">
    <property type="protein sequence ID" value="RNM14201.1"/>
    <property type="molecule type" value="Genomic_DNA"/>
</dbReference>
<dbReference type="Proteomes" id="UP000279994">
    <property type="component" value="Unassembled WGS sequence"/>
</dbReference>
<evidence type="ECO:0000313" key="3">
    <source>
        <dbReference type="Proteomes" id="UP000279994"/>
    </source>
</evidence>
<evidence type="ECO:0000256" key="1">
    <source>
        <dbReference type="SAM" id="MobiDB-lite"/>
    </source>
</evidence>
<keyword evidence="3" id="KW-1185">Reference proteome</keyword>
<accession>A0A3N0GP82</accession>
<dbReference type="AlphaFoldDB" id="A0A3N0GP82"/>